<dbReference type="PANTHER" id="PTHR43534:SF1">
    <property type="entry name" value="4FE-4S CLUSTER CONTAINING PARA FAMILY ATPASE PROTEIN"/>
    <property type="match status" value="1"/>
</dbReference>
<organism evidence="1">
    <name type="scientific">marine sediment metagenome</name>
    <dbReference type="NCBI Taxonomy" id="412755"/>
    <lineage>
        <taxon>unclassified sequences</taxon>
        <taxon>metagenomes</taxon>
        <taxon>ecological metagenomes</taxon>
    </lineage>
</organism>
<evidence type="ECO:0000313" key="1">
    <source>
        <dbReference type="EMBL" id="GAG79761.1"/>
    </source>
</evidence>
<dbReference type="AlphaFoldDB" id="X1C5U6"/>
<dbReference type="Gene3D" id="3.40.50.300">
    <property type="entry name" value="P-loop containing nucleotide triphosphate hydrolases"/>
    <property type="match status" value="1"/>
</dbReference>
<dbReference type="SUPFAM" id="SSF52540">
    <property type="entry name" value="P-loop containing nucleoside triphosphate hydrolases"/>
    <property type="match status" value="1"/>
</dbReference>
<accession>X1C5U6</accession>
<feature type="non-terminal residue" evidence="1">
    <location>
        <position position="1"/>
    </location>
</feature>
<sequence>LVHARLGIAEENSGKLVTLVRNNARLIAEKGDLDYIISDGPPGIGCPVIASLSGANLALLVTEPTLSGIHDLERVIGVCRHFGIPALICINKYDINEENSCRIENYCHKEGIEVASKIPFDNVVTEAIVHRLPVVEYSNNKVTLQIKELWQIVSLKLDK</sequence>
<gene>
    <name evidence="1" type="ORF">S01H4_35575</name>
</gene>
<dbReference type="InterPro" id="IPR027417">
    <property type="entry name" value="P-loop_NTPase"/>
</dbReference>
<reference evidence="1" key="1">
    <citation type="journal article" date="2014" name="Front. Microbiol.">
        <title>High frequency of phylogenetically diverse reductive dehalogenase-homologous genes in deep subseafloor sedimentary metagenomes.</title>
        <authorList>
            <person name="Kawai M."/>
            <person name="Futagami T."/>
            <person name="Toyoda A."/>
            <person name="Takaki Y."/>
            <person name="Nishi S."/>
            <person name="Hori S."/>
            <person name="Arai W."/>
            <person name="Tsubouchi T."/>
            <person name="Morono Y."/>
            <person name="Uchiyama I."/>
            <person name="Ito T."/>
            <person name="Fujiyama A."/>
            <person name="Inagaki F."/>
            <person name="Takami H."/>
        </authorList>
    </citation>
    <scope>NUCLEOTIDE SEQUENCE</scope>
    <source>
        <strain evidence="1">Expedition CK06-06</strain>
    </source>
</reference>
<evidence type="ECO:0008006" key="2">
    <source>
        <dbReference type="Google" id="ProtNLM"/>
    </source>
</evidence>
<name>X1C5U6_9ZZZZ</name>
<dbReference type="PANTHER" id="PTHR43534">
    <property type="entry name" value="MIND SUPERFAMILY P-LOOP ATPASE CONTAINING AN INSERTED FERREDOXIN DOMAIN"/>
    <property type="match status" value="1"/>
</dbReference>
<proteinExistence type="predicted"/>
<comment type="caution">
    <text evidence="1">The sequence shown here is derived from an EMBL/GenBank/DDBJ whole genome shotgun (WGS) entry which is preliminary data.</text>
</comment>
<protein>
    <recommendedName>
        <fullName evidence="2">CobQ/CobB/MinD/ParA nucleotide binding domain-containing protein</fullName>
    </recommendedName>
</protein>
<dbReference type="EMBL" id="BART01018929">
    <property type="protein sequence ID" value="GAG79761.1"/>
    <property type="molecule type" value="Genomic_DNA"/>
</dbReference>